<dbReference type="Proteomes" id="UP001293718">
    <property type="component" value="Unassembled WGS sequence"/>
</dbReference>
<reference evidence="1 2" key="1">
    <citation type="submission" date="2023-11" db="EMBL/GenBank/DDBJ databases">
        <title>Draft genome of Azohydromonas lata strain H1 (DSM1123), a polyhydroxyalkanoate producer.</title>
        <authorList>
            <person name="Traversa D."/>
            <person name="D'Addabbo P."/>
            <person name="Pazzani C."/>
            <person name="Manzari C."/>
            <person name="Chiara M."/>
            <person name="Scrascia M."/>
        </authorList>
    </citation>
    <scope>NUCLEOTIDE SEQUENCE [LARGE SCALE GENOMIC DNA]</scope>
    <source>
        <strain evidence="1 2">H1</strain>
    </source>
</reference>
<proteinExistence type="predicted"/>
<name>A0ABU5IPT4_9BURK</name>
<dbReference type="EMBL" id="JAXOJX010000087">
    <property type="protein sequence ID" value="MDZ5460891.1"/>
    <property type="molecule type" value="Genomic_DNA"/>
</dbReference>
<gene>
    <name evidence="1" type="ORF">SM757_30370</name>
</gene>
<sequence length="88" mass="9933">MSSAAFDCQPLSAFVLIPASLPEESRHEDCVFCQEMTEDTAGLRVTEREYVIFQAGPHTPARRKFPGCWSMKIKMPQTQIRRPAPLPP</sequence>
<organism evidence="1 2">
    <name type="scientific">Azohydromonas lata</name>
    <dbReference type="NCBI Taxonomy" id="45677"/>
    <lineage>
        <taxon>Bacteria</taxon>
        <taxon>Pseudomonadati</taxon>
        <taxon>Pseudomonadota</taxon>
        <taxon>Betaproteobacteria</taxon>
        <taxon>Burkholderiales</taxon>
        <taxon>Sphaerotilaceae</taxon>
        <taxon>Azohydromonas</taxon>
    </lineage>
</organism>
<evidence type="ECO:0000313" key="2">
    <source>
        <dbReference type="Proteomes" id="UP001293718"/>
    </source>
</evidence>
<dbReference type="RefSeq" id="WP_322468204.1">
    <property type="nucleotide sequence ID" value="NZ_JAXOJX010000087.1"/>
</dbReference>
<comment type="caution">
    <text evidence="1">The sequence shown here is derived from an EMBL/GenBank/DDBJ whole genome shotgun (WGS) entry which is preliminary data.</text>
</comment>
<evidence type="ECO:0000313" key="1">
    <source>
        <dbReference type="EMBL" id="MDZ5460891.1"/>
    </source>
</evidence>
<keyword evidence="2" id="KW-1185">Reference proteome</keyword>
<accession>A0ABU5IPT4</accession>
<protein>
    <submittedName>
        <fullName evidence="1">Uncharacterized protein</fullName>
    </submittedName>
</protein>